<sequence>MGATPPFIEALRTCLTRPTAVLACTDIARYTDAEPLYTALLRLVATVPAGALTAEQVLALMERAIGLATVDRPRRDWTVWKADIVHPQLALPAAARTGGTQALGRRLTDVVQPGSAGRCPKQTVHS</sequence>
<proteinExistence type="predicted"/>
<name>A0ABP8DCS3_9ACTN</name>
<keyword evidence="2" id="KW-1185">Reference proteome</keyword>
<organism evidence="1 2">
    <name type="scientific">Dactylosporangium darangshiense</name>
    <dbReference type="NCBI Taxonomy" id="579108"/>
    <lineage>
        <taxon>Bacteria</taxon>
        <taxon>Bacillati</taxon>
        <taxon>Actinomycetota</taxon>
        <taxon>Actinomycetes</taxon>
        <taxon>Micromonosporales</taxon>
        <taxon>Micromonosporaceae</taxon>
        <taxon>Dactylosporangium</taxon>
    </lineage>
</organism>
<comment type="caution">
    <text evidence="1">The sequence shown here is derived from an EMBL/GenBank/DDBJ whole genome shotgun (WGS) entry which is preliminary data.</text>
</comment>
<protein>
    <submittedName>
        <fullName evidence="1">Uncharacterized protein</fullName>
    </submittedName>
</protein>
<accession>A0ABP8DCS3</accession>
<gene>
    <name evidence="1" type="ORF">GCM10022255_050030</name>
</gene>
<evidence type="ECO:0000313" key="2">
    <source>
        <dbReference type="Proteomes" id="UP001500620"/>
    </source>
</evidence>
<reference evidence="2" key="1">
    <citation type="journal article" date="2019" name="Int. J. Syst. Evol. Microbiol.">
        <title>The Global Catalogue of Microorganisms (GCM) 10K type strain sequencing project: providing services to taxonomists for standard genome sequencing and annotation.</title>
        <authorList>
            <consortium name="The Broad Institute Genomics Platform"/>
            <consortium name="The Broad Institute Genome Sequencing Center for Infectious Disease"/>
            <person name="Wu L."/>
            <person name="Ma J."/>
        </authorList>
    </citation>
    <scope>NUCLEOTIDE SEQUENCE [LARGE SCALE GENOMIC DNA]</scope>
    <source>
        <strain evidence="2">JCM 17441</strain>
    </source>
</reference>
<evidence type="ECO:0000313" key="1">
    <source>
        <dbReference type="EMBL" id="GAA4252596.1"/>
    </source>
</evidence>
<dbReference type="EMBL" id="BAABAT010000013">
    <property type="protein sequence ID" value="GAA4252596.1"/>
    <property type="molecule type" value="Genomic_DNA"/>
</dbReference>
<dbReference type="Proteomes" id="UP001500620">
    <property type="component" value="Unassembled WGS sequence"/>
</dbReference>